<dbReference type="RefSeq" id="WP_144067744.1">
    <property type="nucleotide sequence ID" value="NZ_CP041636.1"/>
</dbReference>
<name>A0A516GYZ9_9PROT</name>
<dbReference type="OrthoDB" id="9788453at2"/>
<evidence type="ECO:0000259" key="7">
    <source>
        <dbReference type="PROSITE" id="PS50850"/>
    </source>
</evidence>
<feature type="transmembrane region" description="Helical" evidence="6">
    <location>
        <begin position="107"/>
        <end position="125"/>
    </location>
</feature>
<dbReference type="GO" id="GO:0022857">
    <property type="term" value="F:transmembrane transporter activity"/>
    <property type="evidence" value="ECO:0007669"/>
    <property type="project" value="InterPro"/>
</dbReference>
<feature type="transmembrane region" description="Helical" evidence="6">
    <location>
        <begin position="357"/>
        <end position="377"/>
    </location>
</feature>
<feature type="transmembrane region" description="Helical" evidence="6">
    <location>
        <begin position="163"/>
        <end position="183"/>
    </location>
</feature>
<feature type="domain" description="Major facilitator superfamily (MFS) profile" evidence="7">
    <location>
        <begin position="8"/>
        <end position="383"/>
    </location>
</feature>
<sequence length="394" mass="39840">MRPSSTIAIAALAVSAFAIGTTEFVIMGLLPQLAADFAVSVPGAGLLVTGYALGVAIGAPLLAALTGRVPRKTLLLALMALFTLGNILCATAPSYTLMMAARVVTSFAHGSFFGVGSVVAAGLVAQDKRAGAVALMFTGLTIANILGVPFGKLLGDVYGWRSTFWAISGLGVIAMAAVALLVPRIARVEDSNFLKELRVAMKPPVLLALATTVFGFAGVFAAFTYVAPLLLDVTGTTQGMVTAALVLFGIGVTIGNMLGGKVADYSLMPGLMGILALLILVLVAQYVFATQLWPTLALVTLVGVFGFATVPGLQTRVLDKASDAAALAATLNIGAFNLGNAIGAWVGAVVIEQGFGIAATALGGAALATIGLVATAMGHMGDRAESRTALAAAE</sequence>
<dbReference type="Pfam" id="PF07690">
    <property type="entry name" value="MFS_1"/>
    <property type="match status" value="1"/>
</dbReference>
<evidence type="ECO:0000256" key="4">
    <source>
        <dbReference type="ARBA" id="ARBA00022989"/>
    </source>
</evidence>
<feature type="transmembrane region" description="Helical" evidence="6">
    <location>
        <begin position="42"/>
        <end position="62"/>
    </location>
</feature>
<protein>
    <submittedName>
        <fullName evidence="8">MFS transporter</fullName>
    </submittedName>
</protein>
<gene>
    <name evidence="8" type="ORF">FNB15_05480</name>
</gene>
<dbReference type="PROSITE" id="PS50850">
    <property type="entry name" value="MFS"/>
    <property type="match status" value="1"/>
</dbReference>
<dbReference type="InterPro" id="IPR011701">
    <property type="entry name" value="MFS"/>
</dbReference>
<keyword evidence="2" id="KW-1003">Cell membrane</keyword>
<dbReference type="AlphaFoldDB" id="A0A516GYZ9"/>
<feature type="transmembrane region" description="Helical" evidence="6">
    <location>
        <begin position="325"/>
        <end position="351"/>
    </location>
</feature>
<dbReference type="GO" id="GO:0005886">
    <property type="term" value="C:plasma membrane"/>
    <property type="evidence" value="ECO:0007669"/>
    <property type="project" value="UniProtKB-SubCell"/>
</dbReference>
<evidence type="ECO:0000256" key="5">
    <source>
        <dbReference type="ARBA" id="ARBA00023136"/>
    </source>
</evidence>
<dbReference type="Proteomes" id="UP000317496">
    <property type="component" value="Chromosome"/>
</dbReference>
<dbReference type="CDD" id="cd17324">
    <property type="entry name" value="MFS_NepI_like"/>
    <property type="match status" value="1"/>
</dbReference>
<dbReference type="InterPro" id="IPR036259">
    <property type="entry name" value="MFS_trans_sf"/>
</dbReference>
<evidence type="ECO:0000256" key="1">
    <source>
        <dbReference type="ARBA" id="ARBA00004651"/>
    </source>
</evidence>
<comment type="subcellular location">
    <subcellularLocation>
        <location evidence="1">Cell membrane</location>
        <topology evidence="1">Multi-pass membrane protein</topology>
    </subcellularLocation>
</comment>
<dbReference type="InterPro" id="IPR020846">
    <property type="entry name" value="MFS_dom"/>
</dbReference>
<evidence type="ECO:0000256" key="2">
    <source>
        <dbReference type="ARBA" id="ARBA00022475"/>
    </source>
</evidence>
<keyword evidence="4 6" id="KW-1133">Transmembrane helix</keyword>
<dbReference type="PANTHER" id="PTHR43124">
    <property type="entry name" value="PURINE EFFLUX PUMP PBUE"/>
    <property type="match status" value="1"/>
</dbReference>
<feature type="transmembrane region" description="Helical" evidence="6">
    <location>
        <begin position="270"/>
        <end position="289"/>
    </location>
</feature>
<keyword evidence="5 6" id="KW-0472">Membrane</keyword>
<feature type="transmembrane region" description="Helical" evidence="6">
    <location>
        <begin position="204"/>
        <end position="227"/>
    </location>
</feature>
<feature type="transmembrane region" description="Helical" evidence="6">
    <location>
        <begin position="239"/>
        <end position="258"/>
    </location>
</feature>
<dbReference type="EMBL" id="CP041636">
    <property type="protein sequence ID" value="QDO96763.1"/>
    <property type="molecule type" value="Genomic_DNA"/>
</dbReference>
<feature type="transmembrane region" description="Helical" evidence="6">
    <location>
        <begin position="74"/>
        <end position="95"/>
    </location>
</feature>
<dbReference type="Gene3D" id="1.20.1250.20">
    <property type="entry name" value="MFS general substrate transporter like domains"/>
    <property type="match status" value="1"/>
</dbReference>
<proteinExistence type="predicted"/>
<dbReference type="SUPFAM" id="SSF103473">
    <property type="entry name" value="MFS general substrate transporter"/>
    <property type="match status" value="1"/>
</dbReference>
<evidence type="ECO:0000313" key="9">
    <source>
        <dbReference type="Proteomes" id="UP000317496"/>
    </source>
</evidence>
<keyword evidence="3 6" id="KW-0812">Transmembrane</keyword>
<feature type="transmembrane region" description="Helical" evidence="6">
    <location>
        <begin position="132"/>
        <end position="151"/>
    </location>
</feature>
<evidence type="ECO:0000313" key="8">
    <source>
        <dbReference type="EMBL" id="QDO96763.1"/>
    </source>
</evidence>
<evidence type="ECO:0000256" key="3">
    <source>
        <dbReference type="ARBA" id="ARBA00022692"/>
    </source>
</evidence>
<dbReference type="PANTHER" id="PTHR43124:SF8">
    <property type="entry name" value="INNER MEMBRANE TRANSPORT PROTEIN YDHP"/>
    <property type="match status" value="1"/>
</dbReference>
<accession>A0A516GYZ9</accession>
<reference evidence="8 9" key="1">
    <citation type="submission" date="2019-07" db="EMBL/GenBank/DDBJ databases">
        <title>Genome sequencing for Ferrovibrio sp. K5.</title>
        <authorList>
            <person name="Park S.-J."/>
        </authorList>
    </citation>
    <scope>NUCLEOTIDE SEQUENCE [LARGE SCALE GENOMIC DNA]</scope>
    <source>
        <strain evidence="8 9">K5</strain>
    </source>
</reference>
<dbReference type="InterPro" id="IPR050189">
    <property type="entry name" value="MFS_Efflux_Transporters"/>
</dbReference>
<organism evidence="8 9">
    <name type="scientific">Ferrovibrio terrae</name>
    <dbReference type="NCBI Taxonomy" id="2594003"/>
    <lineage>
        <taxon>Bacteria</taxon>
        <taxon>Pseudomonadati</taxon>
        <taxon>Pseudomonadota</taxon>
        <taxon>Alphaproteobacteria</taxon>
        <taxon>Rhodospirillales</taxon>
        <taxon>Rhodospirillaceae</taxon>
        <taxon>Ferrovibrio</taxon>
    </lineage>
</organism>
<evidence type="ECO:0000256" key="6">
    <source>
        <dbReference type="SAM" id="Phobius"/>
    </source>
</evidence>
<feature type="transmembrane region" description="Helical" evidence="6">
    <location>
        <begin position="295"/>
        <end position="313"/>
    </location>
</feature>
<dbReference type="KEGG" id="fer:FNB15_05480"/>
<keyword evidence="9" id="KW-1185">Reference proteome</keyword>